<dbReference type="EMBL" id="BAAAQQ010000013">
    <property type="protein sequence ID" value="GAA2129858.1"/>
    <property type="molecule type" value="Genomic_DNA"/>
</dbReference>
<accession>A0ABN2YMX1</accession>
<feature type="domain" description="HTH arsR-type" evidence="4">
    <location>
        <begin position="276"/>
        <end position="351"/>
    </location>
</feature>
<dbReference type="InterPro" id="IPR036388">
    <property type="entry name" value="WH-like_DNA-bd_sf"/>
</dbReference>
<dbReference type="Pfam" id="PF19361">
    <property type="entry name" value="DUF5937"/>
    <property type="match status" value="1"/>
</dbReference>
<dbReference type="SMART" id="SM00418">
    <property type="entry name" value="HTH_ARSR"/>
    <property type="match status" value="1"/>
</dbReference>
<dbReference type="InterPro" id="IPR011991">
    <property type="entry name" value="ArsR-like_HTH"/>
</dbReference>
<gene>
    <name evidence="5" type="ORF">GCM10009843_31870</name>
</gene>
<dbReference type="PANTHER" id="PTHR43132">
    <property type="entry name" value="ARSENICAL RESISTANCE OPERON REPRESSOR ARSR-RELATED"/>
    <property type="match status" value="1"/>
</dbReference>
<dbReference type="InterPro" id="IPR001845">
    <property type="entry name" value="HTH_ArsR_DNA-bd_dom"/>
</dbReference>
<sequence>MRAGMGDTTLPTGGSVSGGTTLSAPCDCHDTSVVDLALEPDDLAAIRFHPDPVWETVASLGVLAHPAHHPLHRGLLERVNDPDWDHDLLVGLLASERWYPSTLAPVPSRSQDDPARALARIVETDEQVAGGDLETLRRTFPDQPRWRDTSVPQLLEETSTALVGYFGRVLAPLWERVEDITSSDIAYRSSTLASEGVGATLDDLHERLSYDAGRLRLRMSGHHEHRSSRGNGVRFVPSVFRWPCLVAELDSSPPVVSYAARGAGRLWESLPQAESTGLDPVLGRSRVAILTQLEAPSTTTRLARLLRLSNGTVSEHLTAMQRAGLLQSSRRGREVLYERTSLGHALISPQR</sequence>
<keyword evidence="1" id="KW-0805">Transcription regulation</keyword>
<dbReference type="CDD" id="cd00090">
    <property type="entry name" value="HTH_ARSR"/>
    <property type="match status" value="1"/>
</dbReference>
<protein>
    <submittedName>
        <fullName evidence="5">Winged helix-turn-helix domain-containing protein</fullName>
    </submittedName>
</protein>
<dbReference type="InterPro" id="IPR051011">
    <property type="entry name" value="Metal_resp_trans_reg"/>
</dbReference>
<proteinExistence type="predicted"/>
<dbReference type="InterPro" id="IPR036390">
    <property type="entry name" value="WH_DNA-bd_sf"/>
</dbReference>
<keyword evidence="2" id="KW-0238">DNA-binding</keyword>
<dbReference type="Pfam" id="PF12840">
    <property type="entry name" value="HTH_20"/>
    <property type="match status" value="1"/>
</dbReference>
<evidence type="ECO:0000259" key="4">
    <source>
        <dbReference type="SMART" id="SM00418"/>
    </source>
</evidence>
<dbReference type="Proteomes" id="UP001500575">
    <property type="component" value="Unassembled WGS sequence"/>
</dbReference>
<comment type="caution">
    <text evidence="5">The sequence shown here is derived from an EMBL/GenBank/DDBJ whole genome shotgun (WGS) entry which is preliminary data.</text>
</comment>
<organism evidence="5 6">
    <name type="scientific">Nocardioides bigeumensis</name>
    <dbReference type="NCBI Taxonomy" id="433657"/>
    <lineage>
        <taxon>Bacteria</taxon>
        <taxon>Bacillati</taxon>
        <taxon>Actinomycetota</taxon>
        <taxon>Actinomycetes</taxon>
        <taxon>Propionibacteriales</taxon>
        <taxon>Nocardioidaceae</taxon>
        <taxon>Nocardioides</taxon>
    </lineage>
</organism>
<keyword evidence="6" id="KW-1185">Reference proteome</keyword>
<dbReference type="PANTHER" id="PTHR43132:SF6">
    <property type="entry name" value="HTH-TYPE TRANSCRIPTIONAL REPRESSOR CZRA"/>
    <property type="match status" value="1"/>
</dbReference>
<dbReference type="Gene3D" id="1.10.10.10">
    <property type="entry name" value="Winged helix-like DNA-binding domain superfamily/Winged helix DNA-binding domain"/>
    <property type="match status" value="1"/>
</dbReference>
<dbReference type="SUPFAM" id="SSF46785">
    <property type="entry name" value="Winged helix' DNA-binding domain"/>
    <property type="match status" value="1"/>
</dbReference>
<name>A0ABN2YMX1_9ACTN</name>
<dbReference type="InterPro" id="IPR045981">
    <property type="entry name" value="DUF5937"/>
</dbReference>
<reference evidence="5 6" key="1">
    <citation type="journal article" date="2019" name="Int. J. Syst. Evol. Microbiol.">
        <title>The Global Catalogue of Microorganisms (GCM) 10K type strain sequencing project: providing services to taxonomists for standard genome sequencing and annotation.</title>
        <authorList>
            <consortium name="The Broad Institute Genomics Platform"/>
            <consortium name="The Broad Institute Genome Sequencing Center for Infectious Disease"/>
            <person name="Wu L."/>
            <person name="Ma J."/>
        </authorList>
    </citation>
    <scope>NUCLEOTIDE SEQUENCE [LARGE SCALE GENOMIC DNA]</scope>
    <source>
        <strain evidence="5 6">JCM 16021</strain>
    </source>
</reference>
<evidence type="ECO:0000313" key="6">
    <source>
        <dbReference type="Proteomes" id="UP001500575"/>
    </source>
</evidence>
<evidence type="ECO:0000256" key="2">
    <source>
        <dbReference type="ARBA" id="ARBA00023125"/>
    </source>
</evidence>
<keyword evidence="3" id="KW-0804">Transcription</keyword>
<evidence type="ECO:0000256" key="1">
    <source>
        <dbReference type="ARBA" id="ARBA00023015"/>
    </source>
</evidence>
<evidence type="ECO:0000313" key="5">
    <source>
        <dbReference type="EMBL" id="GAA2129858.1"/>
    </source>
</evidence>
<evidence type="ECO:0000256" key="3">
    <source>
        <dbReference type="ARBA" id="ARBA00023163"/>
    </source>
</evidence>